<dbReference type="GO" id="GO:0006747">
    <property type="term" value="P:FAD biosynthetic process"/>
    <property type="evidence" value="ECO:0007669"/>
    <property type="project" value="TreeGrafter"/>
</dbReference>
<protein>
    <recommendedName>
        <fullName evidence="2">FAD synthase</fullName>
        <ecNumber evidence="2">2.7.7.2</ecNumber>
    </recommendedName>
    <alternativeName>
        <fullName evidence="10">FAD pyrophosphorylase</fullName>
    </alternativeName>
    <alternativeName>
        <fullName evidence="11">FMN adenylyltransferase</fullName>
    </alternativeName>
</protein>
<dbReference type="Gene3D" id="3.40.50.620">
    <property type="entry name" value="HUPs"/>
    <property type="match status" value="1"/>
</dbReference>
<dbReference type="FunFam" id="3.40.50.620:FF:000187">
    <property type="entry name" value="Probable FAD synthetase"/>
    <property type="match status" value="1"/>
</dbReference>
<dbReference type="Proteomes" id="UP001166286">
    <property type="component" value="Unassembled WGS sequence"/>
</dbReference>
<dbReference type="AlphaFoldDB" id="A0AA39R1Z0"/>
<feature type="domain" description="Phosphoadenosine phosphosulphate reductase" evidence="14">
    <location>
        <begin position="79"/>
        <end position="238"/>
    </location>
</feature>
<dbReference type="EMBL" id="JAFEKC020000011">
    <property type="protein sequence ID" value="KAK0512379.1"/>
    <property type="molecule type" value="Genomic_DNA"/>
</dbReference>
<evidence type="ECO:0000259" key="14">
    <source>
        <dbReference type="Pfam" id="PF01507"/>
    </source>
</evidence>
<evidence type="ECO:0000256" key="10">
    <source>
        <dbReference type="ARBA" id="ARBA00031145"/>
    </source>
</evidence>
<keyword evidence="8" id="KW-0274">FAD</keyword>
<name>A0AA39R1Z0_9LECA</name>
<evidence type="ECO:0000256" key="3">
    <source>
        <dbReference type="ARBA" id="ARBA00022630"/>
    </source>
</evidence>
<accession>A0AA39R1Z0</accession>
<proteinExistence type="predicted"/>
<dbReference type="Pfam" id="PF01507">
    <property type="entry name" value="PAPS_reduct"/>
    <property type="match status" value="1"/>
</dbReference>
<comment type="pathway">
    <text evidence="1">Cofactor biosynthesis; FAD biosynthesis; FAD from FMN: step 1/1.</text>
</comment>
<dbReference type="PANTHER" id="PTHR23293">
    <property type="entry name" value="FAD SYNTHETASE-RELATED FMN ADENYLYLTRANSFERASE"/>
    <property type="match status" value="1"/>
</dbReference>
<dbReference type="CDD" id="cd23948">
    <property type="entry name" value="FAD_synthase"/>
    <property type="match status" value="1"/>
</dbReference>
<dbReference type="InterPro" id="IPR014729">
    <property type="entry name" value="Rossmann-like_a/b/a_fold"/>
</dbReference>
<evidence type="ECO:0000256" key="9">
    <source>
        <dbReference type="ARBA" id="ARBA00022840"/>
    </source>
</evidence>
<dbReference type="SUPFAM" id="SSF52402">
    <property type="entry name" value="Adenine nucleotide alpha hydrolases-like"/>
    <property type="match status" value="1"/>
</dbReference>
<keyword evidence="6" id="KW-0548">Nucleotidyltransferase</keyword>
<keyword evidence="16" id="KW-1185">Reference proteome</keyword>
<comment type="caution">
    <text evidence="15">The sequence shown here is derived from an EMBL/GenBank/DDBJ whole genome shotgun (WGS) entry which is preliminary data.</text>
</comment>
<dbReference type="EC" id="2.7.7.2" evidence="2"/>
<keyword evidence="7" id="KW-0547">Nucleotide-binding</keyword>
<evidence type="ECO:0000313" key="16">
    <source>
        <dbReference type="Proteomes" id="UP001166286"/>
    </source>
</evidence>
<evidence type="ECO:0000256" key="13">
    <source>
        <dbReference type="SAM" id="MobiDB-lite"/>
    </source>
</evidence>
<reference evidence="15" key="1">
    <citation type="submission" date="2023-03" db="EMBL/GenBank/DDBJ databases">
        <title>Complete genome of Cladonia borealis.</title>
        <authorList>
            <person name="Park H."/>
        </authorList>
    </citation>
    <scope>NUCLEOTIDE SEQUENCE</scope>
    <source>
        <strain evidence="15">ANT050790</strain>
    </source>
</reference>
<keyword evidence="3" id="KW-0285">Flavoprotein</keyword>
<evidence type="ECO:0000256" key="8">
    <source>
        <dbReference type="ARBA" id="ARBA00022827"/>
    </source>
</evidence>
<gene>
    <name evidence="15" type="ORF">JMJ35_005507</name>
</gene>
<evidence type="ECO:0000256" key="12">
    <source>
        <dbReference type="ARBA" id="ARBA00049494"/>
    </source>
</evidence>
<evidence type="ECO:0000256" key="4">
    <source>
        <dbReference type="ARBA" id="ARBA00022643"/>
    </source>
</evidence>
<sequence length="272" mass="30268">MQETDSPPSISDPTLHQLAHPENGDSSPLRTLCADLHAKIEAFLQEDVKTEILKSVQSQCRHSLSIISEALEKYPLTSLSLSYNGGKDCLLLLLLYLSLLSTHPHLPPSLPAILIPPAHPFPTVDAFIQKTSSHYHLSLSRYTAPSPSGMKAAFASYLAHNPSIQAIFVGTRRTDPHGGELKPFEMTDRGWPSFMRVHPVLEWRYSEVWAFLRWMGVEYCELYERGFTSLGGTNDTVPNPRLSLEGAEGRYWPAWMLEDEGEERAGRIGGGG</sequence>
<feature type="region of interest" description="Disordered" evidence="13">
    <location>
        <begin position="1"/>
        <end position="25"/>
    </location>
</feature>
<evidence type="ECO:0000313" key="15">
    <source>
        <dbReference type="EMBL" id="KAK0512379.1"/>
    </source>
</evidence>
<evidence type="ECO:0000256" key="1">
    <source>
        <dbReference type="ARBA" id="ARBA00004726"/>
    </source>
</evidence>
<evidence type="ECO:0000256" key="2">
    <source>
        <dbReference type="ARBA" id="ARBA00012393"/>
    </source>
</evidence>
<feature type="compositionally biased region" description="Polar residues" evidence="13">
    <location>
        <begin position="1"/>
        <end position="14"/>
    </location>
</feature>
<dbReference type="PANTHER" id="PTHR23293:SF9">
    <property type="entry name" value="FAD SYNTHASE"/>
    <property type="match status" value="1"/>
</dbReference>
<evidence type="ECO:0000256" key="6">
    <source>
        <dbReference type="ARBA" id="ARBA00022695"/>
    </source>
</evidence>
<evidence type="ECO:0000256" key="7">
    <source>
        <dbReference type="ARBA" id="ARBA00022741"/>
    </source>
</evidence>
<keyword evidence="4" id="KW-0288">FMN</keyword>
<dbReference type="InterPro" id="IPR002500">
    <property type="entry name" value="PAPS_reduct_dom"/>
</dbReference>
<dbReference type="GO" id="GO:0003919">
    <property type="term" value="F:FMN adenylyltransferase activity"/>
    <property type="evidence" value="ECO:0007669"/>
    <property type="project" value="UniProtKB-EC"/>
</dbReference>
<evidence type="ECO:0000256" key="11">
    <source>
        <dbReference type="ARBA" id="ARBA00031871"/>
    </source>
</evidence>
<keyword evidence="9" id="KW-0067">ATP-binding</keyword>
<dbReference type="GO" id="GO:0005524">
    <property type="term" value="F:ATP binding"/>
    <property type="evidence" value="ECO:0007669"/>
    <property type="project" value="UniProtKB-KW"/>
</dbReference>
<comment type="catalytic activity">
    <reaction evidence="12">
        <text>FMN + ATP + H(+) = FAD + diphosphate</text>
        <dbReference type="Rhea" id="RHEA:17237"/>
        <dbReference type="ChEBI" id="CHEBI:15378"/>
        <dbReference type="ChEBI" id="CHEBI:30616"/>
        <dbReference type="ChEBI" id="CHEBI:33019"/>
        <dbReference type="ChEBI" id="CHEBI:57692"/>
        <dbReference type="ChEBI" id="CHEBI:58210"/>
        <dbReference type="EC" id="2.7.7.2"/>
    </reaction>
</comment>
<keyword evidence="5" id="KW-0808">Transferase</keyword>
<evidence type="ECO:0000256" key="5">
    <source>
        <dbReference type="ARBA" id="ARBA00022679"/>
    </source>
</evidence>
<organism evidence="15 16">
    <name type="scientific">Cladonia borealis</name>
    <dbReference type="NCBI Taxonomy" id="184061"/>
    <lineage>
        <taxon>Eukaryota</taxon>
        <taxon>Fungi</taxon>
        <taxon>Dikarya</taxon>
        <taxon>Ascomycota</taxon>
        <taxon>Pezizomycotina</taxon>
        <taxon>Lecanoromycetes</taxon>
        <taxon>OSLEUM clade</taxon>
        <taxon>Lecanoromycetidae</taxon>
        <taxon>Lecanorales</taxon>
        <taxon>Lecanorineae</taxon>
        <taxon>Cladoniaceae</taxon>
        <taxon>Cladonia</taxon>
    </lineage>
</organism>